<organism evidence="1 2">
    <name type="scientific">Portunus trituberculatus</name>
    <name type="common">Swimming crab</name>
    <name type="synonym">Neptunus trituberculatus</name>
    <dbReference type="NCBI Taxonomy" id="210409"/>
    <lineage>
        <taxon>Eukaryota</taxon>
        <taxon>Metazoa</taxon>
        <taxon>Ecdysozoa</taxon>
        <taxon>Arthropoda</taxon>
        <taxon>Crustacea</taxon>
        <taxon>Multicrustacea</taxon>
        <taxon>Malacostraca</taxon>
        <taxon>Eumalacostraca</taxon>
        <taxon>Eucarida</taxon>
        <taxon>Decapoda</taxon>
        <taxon>Pleocyemata</taxon>
        <taxon>Brachyura</taxon>
        <taxon>Eubrachyura</taxon>
        <taxon>Portunoidea</taxon>
        <taxon>Portunidae</taxon>
        <taxon>Portuninae</taxon>
        <taxon>Portunus</taxon>
    </lineage>
</organism>
<name>A0A5B7JXV8_PORTR</name>
<accession>A0A5B7JXV8</accession>
<reference evidence="1 2" key="1">
    <citation type="submission" date="2019-05" db="EMBL/GenBank/DDBJ databases">
        <title>Another draft genome of Portunus trituberculatus and its Hox gene families provides insights of decapod evolution.</title>
        <authorList>
            <person name="Jeong J.-H."/>
            <person name="Song I."/>
            <person name="Kim S."/>
            <person name="Choi T."/>
            <person name="Kim D."/>
            <person name="Ryu S."/>
            <person name="Kim W."/>
        </authorList>
    </citation>
    <scope>NUCLEOTIDE SEQUENCE [LARGE SCALE GENOMIC DNA]</scope>
    <source>
        <tissue evidence="1">Muscle</tissue>
    </source>
</reference>
<dbReference type="AlphaFoldDB" id="A0A5B7JXV8"/>
<proteinExistence type="predicted"/>
<evidence type="ECO:0000313" key="2">
    <source>
        <dbReference type="Proteomes" id="UP000324222"/>
    </source>
</evidence>
<dbReference type="Proteomes" id="UP000324222">
    <property type="component" value="Unassembled WGS sequence"/>
</dbReference>
<evidence type="ECO:0000313" key="1">
    <source>
        <dbReference type="EMBL" id="MPD02852.1"/>
    </source>
</evidence>
<comment type="caution">
    <text evidence="1">The sequence shown here is derived from an EMBL/GenBank/DDBJ whole genome shotgun (WGS) entry which is preliminary data.</text>
</comment>
<sequence>MKSCHGTEGVKYPVTKNMISRRECESSNPPLCFPSILTP</sequence>
<keyword evidence="2" id="KW-1185">Reference proteome</keyword>
<gene>
    <name evidence="1" type="ORF">E2C01_098458</name>
</gene>
<protein>
    <submittedName>
        <fullName evidence="1">Uncharacterized protein</fullName>
    </submittedName>
</protein>
<dbReference type="EMBL" id="VSRR010133394">
    <property type="protein sequence ID" value="MPD02852.1"/>
    <property type="molecule type" value="Genomic_DNA"/>
</dbReference>